<organism evidence="3 4">
    <name type="scientific">Clostridium faecium</name>
    <dbReference type="NCBI Taxonomy" id="2762223"/>
    <lineage>
        <taxon>Bacteria</taxon>
        <taxon>Bacillati</taxon>
        <taxon>Bacillota</taxon>
        <taxon>Clostridia</taxon>
        <taxon>Eubacteriales</taxon>
        <taxon>Clostridiaceae</taxon>
        <taxon>Clostridium</taxon>
    </lineage>
</organism>
<keyword evidence="4" id="KW-1185">Reference proteome</keyword>
<dbReference type="EMBL" id="JACSQB010000018">
    <property type="protein sequence ID" value="MBD8045840.1"/>
    <property type="molecule type" value="Genomic_DNA"/>
</dbReference>
<dbReference type="RefSeq" id="WP_191738813.1">
    <property type="nucleotide sequence ID" value="NZ_JACSQB010000018.1"/>
</dbReference>
<dbReference type="Gene3D" id="3.90.1210.10">
    <property type="entry name" value="Antifreeze-like/N-acetylneuraminic acid synthase C-terminal domain"/>
    <property type="match status" value="1"/>
</dbReference>
<name>A0ABR8YNL6_9CLOT</name>
<protein>
    <submittedName>
        <fullName evidence="3">SAF domain-containing protein</fullName>
    </submittedName>
</protein>
<sequence length="288" mass="32880">MFKKDEYLTKEQQIKKSFKKGIAIGTIAVACVAGAYQFIVIPNIIEDQKTTAITQIDRKNQIDVLVLDKDLSQGDIISDDITKTITFDKNKIPEDILKGREDLKDKVARMNLKANTIITNSMLLKSEDILTTDLRKQDYDHILLNVNLEPGMFIDVRYKKKDGTDFIVAAKKKVIDRQDGTMIINITEKERQYINNATVSAALTEATMYTTIYVDAENQPAAKITYELNEEVKEMINKDPNIVKASQIEIKNRNKKQIIKEESNKEEENKENKESKEKADNGKPVFVE</sequence>
<keyword evidence="2" id="KW-0812">Transmembrane</keyword>
<proteinExistence type="predicted"/>
<gene>
    <name evidence="3" type="ORF">H9637_02090</name>
</gene>
<keyword evidence="2" id="KW-1133">Transmembrane helix</keyword>
<evidence type="ECO:0000313" key="3">
    <source>
        <dbReference type="EMBL" id="MBD8045840.1"/>
    </source>
</evidence>
<evidence type="ECO:0000313" key="4">
    <source>
        <dbReference type="Proteomes" id="UP000627166"/>
    </source>
</evidence>
<feature type="region of interest" description="Disordered" evidence="1">
    <location>
        <begin position="253"/>
        <end position="288"/>
    </location>
</feature>
<feature type="compositionally biased region" description="Basic and acidic residues" evidence="1">
    <location>
        <begin position="258"/>
        <end position="281"/>
    </location>
</feature>
<dbReference type="CDD" id="cd11614">
    <property type="entry name" value="SAF_CpaB_FlgA_like"/>
    <property type="match status" value="1"/>
</dbReference>
<comment type="caution">
    <text evidence="3">The sequence shown here is derived from an EMBL/GenBank/DDBJ whole genome shotgun (WGS) entry which is preliminary data.</text>
</comment>
<feature type="transmembrane region" description="Helical" evidence="2">
    <location>
        <begin position="21"/>
        <end position="39"/>
    </location>
</feature>
<dbReference type="Proteomes" id="UP000627166">
    <property type="component" value="Unassembled WGS sequence"/>
</dbReference>
<keyword evidence="2" id="KW-0472">Membrane</keyword>
<reference evidence="3 4" key="1">
    <citation type="submission" date="2020-08" db="EMBL/GenBank/DDBJ databases">
        <title>A Genomic Blueprint of the Chicken Gut Microbiome.</title>
        <authorList>
            <person name="Gilroy R."/>
            <person name="Ravi A."/>
            <person name="Getino M."/>
            <person name="Pursley I."/>
            <person name="Horton D.L."/>
            <person name="Alikhan N.-F."/>
            <person name="Baker D."/>
            <person name="Gharbi K."/>
            <person name="Hall N."/>
            <person name="Watson M."/>
            <person name="Adriaenssens E.M."/>
            <person name="Foster-Nyarko E."/>
            <person name="Jarju S."/>
            <person name="Secka A."/>
            <person name="Antonio M."/>
            <person name="Oren A."/>
            <person name="Chaudhuri R."/>
            <person name="La Ragione R.M."/>
            <person name="Hildebrand F."/>
            <person name="Pallen M.J."/>
        </authorList>
    </citation>
    <scope>NUCLEOTIDE SEQUENCE [LARGE SCALE GENOMIC DNA]</scope>
    <source>
        <strain evidence="3 4">N37</strain>
    </source>
</reference>
<evidence type="ECO:0000256" key="1">
    <source>
        <dbReference type="SAM" id="MobiDB-lite"/>
    </source>
</evidence>
<dbReference type="PROSITE" id="PS51257">
    <property type="entry name" value="PROKAR_LIPOPROTEIN"/>
    <property type="match status" value="1"/>
</dbReference>
<evidence type="ECO:0000256" key="2">
    <source>
        <dbReference type="SAM" id="Phobius"/>
    </source>
</evidence>
<accession>A0ABR8YNL6</accession>